<evidence type="ECO:0000256" key="1">
    <source>
        <dbReference type="PROSITE-ProRule" id="PRU00339"/>
    </source>
</evidence>
<sequence length="567" mass="62270">MLAGIMLSSAPDFSSAQEIPADSKEAAAEKADSYSYPALTSDVLFSLIASEIAVQRHQSGSAFLTLMEEAKKTGNPGIARRAFAIANLSAAPKEASEALALWSKLTAGTPEAEVPAAYEALRSGNFDAAEPAFAKYLKTQSRPSVVFQQIFASLNGQRIDKALPLLTSLAKPYEASEPAVDLAICSVAVQGARRDIAERFARSAIKAAPQNPAVIRQAAIALMPLEPQASADMLKQFLKDSPEDSATRLIYAQSLLAGKQKAEFTAQAKLLTTKKLTGTQWIQLGEMAEQNGEPKIAETAYSTFLKTEQKAPADERNLAYIRLGFLSENQLRPEDALSWYEQVTDGKYYVAARLRSADIYQKTGRPDRAIAVLEQAKPKADEGKIAITTALSQLLNAANQPWQAYDAMQQTAKTVGNAPDFLYSTAMQADKVNDLQGVEFYLRKYIALRPNSSTGYNALGYIFAERNVQLREALRLVEKANTLKPRDPYILDSLGWVYYRLKNYEKAKQFLESSLSLRYDAETVEHLLTVLTQAGDRAAAQAELDKWAAQHPDDQSLPTFRKKFGLK</sequence>
<comment type="caution">
    <text evidence="2">The sequence shown here is derived from an EMBL/GenBank/DDBJ whole genome shotgun (WGS) entry which is preliminary data.</text>
</comment>
<dbReference type="Pfam" id="PF13181">
    <property type="entry name" value="TPR_8"/>
    <property type="match status" value="1"/>
</dbReference>
<gene>
    <name evidence="2" type="ORF">MESMUL_07140</name>
</gene>
<dbReference type="PANTHER" id="PTHR12558">
    <property type="entry name" value="CELL DIVISION CYCLE 16,23,27"/>
    <property type="match status" value="1"/>
</dbReference>
<dbReference type="Proteomes" id="UP000266091">
    <property type="component" value="Unassembled WGS sequence"/>
</dbReference>
<proteinExistence type="predicted"/>
<evidence type="ECO:0008006" key="4">
    <source>
        <dbReference type="Google" id="ProtNLM"/>
    </source>
</evidence>
<organism evidence="2 3">
    <name type="scientific">Mesosutterella multiformis</name>
    <dbReference type="NCBI Taxonomy" id="2259133"/>
    <lineage>
        <taxon>Bacteria</taxon>
        <taxon>Pseudomonadati</taxon>
        <taxon>Pseudomonadota</taxon>
        <taxon>Betaproteobacteria</taxon>
        <taxon>Burkholderiales</taxon>
        <taxon>Sutterellaceae</taxon>
        <taxon>Mesosutterella</taxon>
    </lineage>
</organism>
<feature type="repeat" description="TPR" evidence="1">
    <location>
        <begin position="488"/>
        <end position="521"/>
    </location>
</feature>
<evidence type="ECO:0000313" key="2">
    <source>
        <dbReference type="EMBL" id="GBO93360.1"/>
    </source>
</evidence>
<accession>A0A401LK37</accession>
<dbReference type="AlphaFoldDB" id="A0A388SD53"/>
<dbReference type="Gene3D" id="1.25.40.10">
    <property type="entry name" value="Tetratricopeptide repeat domain"/>
    <property type="match status" value="2"/>
</dbReference>
<dbReference type="PROSITE" id="PS50005">
    <property type="entry name" value="TPR"/>
    <property type="match status" value="1"/>
</dbReference>
<keyword evidence="3" id="KW-1185">Reference proteome</keyword>
<accession>A0A388SD53</accession>
<dbReference type="InterPro" id="IPR019734">
    <property type="entry name" value="TPR_rpt"/>
</dbReference>
<dbReference type="Pfam" id="PF13176">
    <property type="entry name" value="TPR_7"/>
    <property type="match status" value="1"/>
</dbReference>
<evidence type="ECO:0000313" key="3">
    <source>
        <dbReference type="Proteomes" id="UP000266091"/>
    </source>
</evidence>
<dbReference type="EMBL" id="BGZJ01000001">
    <property type="protein sequence ID" value="GBO93360.1"/>
    <property type="molecule type" value="Genomic_DNA"/>
</dbReference>
<name>A0A388SD53_9BURK</name>
<reference evidence="2 3" key="1">
    <citation type="journal article" date="2018" name="Int. J. Syst. Evol. Microbiol.">
        <title>Mesosutterella multiformis gen. nov., sp. nov., a member of the family Sutterellaceae and Sutterella megalosphaeroides sp. nov., isolated from human faeces.</title>
        <authorList>
            <person name="Sakamoto M."/>
            <person name="Ikeyama N."/>
            <person name="Kunihiro T."/>
            <person name="Iino T."/>
            <person name="Yuki M."/>
            <person name="Ohkuma M."/>
        </authorList>
    </citation>
    <scope>NUCLEOTIDE SEQUENCE [LARGE SCALE GENOMIC DNA]</scope>
    <source>
        <strain evidence="2 3">4NBBH2</strain>
    </source>
</reference>
<dbReference type="PANTHER" id="PTHR12558:SF13">
    <property type="entry name" value="CELL DIVISION CYCLE PROTEIN 27 HOMOLOG"/>
    <property type="match status" value="1"/>
</dbReference>
<dbReference type="SUPFAM" id="SSF48452">
    <property type="entry name" value="TPR-like"/>
    <property type="match status" value="2"/>
</dbReference>
<dbReference type="InterPro" id="IPR011990">
    <property type="entry name" value="TPR-like_helical_dom_sf"/>
</dbReference>
<keyword evidence="1" id="KW-0802">TPR repeat</keyword>
<protein>
    <recommendedName>
        <fullName evidence="4">Tetratricopeptide repeat protein</fullName>
    </recommendedName>
</protein>